<accession>A0A8H4X7N3</accession>
<feature type="transmembrane region" description="Helical" evidence="1">
    <location>
        <begin position="451"/>
        <end position="472"/>
    </location>
</feature>
<comment type="caution">
    <text evidence="2">The sequence shown here is derived from an EMBL/GenBank/DDBJ whole genome shotgun (WGS) entry which is preliminary data.</text>
</comment>
<feature type="transmembrane region" description="Helical" evidence="1">
    <location>
        <begin position="303"/>
        <end position="322"/>
    </location>
</feature>
<feature type="transmembrane region" description="Helical" evidence="1">
    <location>
        <begin position="266"/>
        <end position="283"/>
    </location>
</feature>
<dbReference type="AlphaFoldDB" id="A0A8H4X7N3"/>
<feature type="transmembrane region" description="Helical" evidence="1">
    <location>
        <begin position="400"/>
        <end position="418"/>
    </location>
</feature>
<keyword evidence="1" id="KW-0472">Membrane</keyword>
<dbReference type="EMBL" id="JABEXW010000432">
    <property type="protein sequence ID" value="KAF4964024.1"/>
    <property type="molecule type" value="Genomic_DNA"/>
</dbReference>
<reference evidence="2" key="2">
    <citation type="submission" date="2020-05" db="EMBL/GenBank/DDBJ databases">
        <authorList>
            <person name="Kim H.-S."/>
            <person name="Proctor R.H."/>
            <person name="Brown D.W."/>
        </authorList>
    </citation>
    <scope>NUCLEOTIDE SEQUENCE</scope>
    <source>
        <strain evidence="2">NRRL 20472</strain>
    </source>
</reference>
<feature type="transmembrane region" description="Helical" evidence="1">
    <location>
        <begin position="492"/>
        <end position="515"/>
    </location>
</feature>
<proteinExistence type="predicted"/>
<gene>
    <name evidence="2" type="ORF">FSARC_8022</name>
</gene>
<evidence type="ECO:0000313" key="2">
    <source>
        <dbReference type="EMBL" id="KAF4964024.1"/>
    </source>
</evidence>
<evidence type="ECO:0000313" key="3">
    <source>
        <dbReference type="Proteomes" id="UP000622797"/>
    </source>
</evidence>
<dbReference type="OrthoDB" id="4582561at2759"/>
<name>A0A8H4X7N3_9HYPO</name>
<keyword evidence="1" id="KW-1133">Transmembrane helix</keyword>
<keyword evidence="1" id="KW-0812">Transmembrane</keyword>
<evidence type="ECO:0000256" key="1">
    <source>
        <dbReference type="SAM" id="Phobius"/>
    </source>
</evidence>
<sequence>MVERKFQVIDEYVFNRTYHGIPISQQWQFWETAHFLRVQSIVKHPDTGARLISYGCNNGDSHSLNCTTTCSNTTLMYSSPENLWNCVTLATLGMLVGPGNDTIDKDSENKMDEIFQFGTVEKFNSLNVFRKVRDCAWASCSDSTYGTCTGSLQSFKCGGVSPHNILKFGNVMAEPYCQAASAGIDLDIAGQGVVTAYVIQMLLALFLGFCFKLTTSWIRTFGRVISTFQHGSPIRERFHQWQAVVARTRFANAASSAIADFQESQALFAATISITAIITFDGGNRAGLANMLTLFSWIFNHRILQGLVTAGMYPVLMAQLVMHRAGKRRFYILFFVVLSWVLMIVITEFQDFNAEAFEHHLKKVSTVEACGNMPGPMSFCQGIKDKDSYDFFALTLASRFVVHIIVSSLVVDGVVYLVDSRLSRDNAKYTQIGAGESGPLLSLTTTKGMKLSLAIFWVTVEVLNFLMIVVALRELVHLLSVHLAGDGLSTWGFGQLVAVAIWFPVMLKFLCLNIVGPGDEAKRNHEKPDKTQVFEMGAVSYTKGEDTAYKSTA</sequence>
<dbReference type="Proteomes" id="UP000622797">
    <property type="component" value="Unassembled WGS sequence"/>
</dbReference>
<keyword evidence="3" id="KW-1185">Reference proteome</keyword>
<organism evidence="2 3">
    <name type="scientific">Fusarium sarcochroum</name>
    <dbReference type="NCBI Taxonomy" id="1208366"/>
    <lineage>
        <taxon>Eukaryota</taxon>
        <taxon>Fungi</taxon>
        <taxon>Dikarya</taxon>
        <taxon>Ascomycota</taxon>
        <taxon>Pezizomycotina</taxon>
        <taxon>Sordariomycetes</taxon>
        <taxon>Hypocreomycetidae</taxon>
        <taxon>Hypocreales</taxon>
        <taxon>Nectriaceae</taxon>
        <taxon>Fusarium</taxon>
        <taxon>Fusarium lateritium species complex</taxon>
    </lineage>
</organism>
<reference evidence="2" key="1">
    <citation type="journal article" date="2020" name="BMC Genomics">
        <title>Correction to: Identification and distribution of gene clusters required for synthesis of sphingolipid metabolism inhibitors in diverse species of the filamentous fungus Fusarium.</title>
        <authorList>
            <person name="Kim H.S."/>
            <person name="Lohmar J.M."/>
            <person name="Busman M."/>
            <person name="Brown D.W."/>
            <person name="Naumann T.A."/>
            <person name="Divon H.H."/>
            <person name="Lysoe E."/>
            <person name="Uhlig S."/>
            <person name="Proctor R.H."/>
        </authorList>
    </citation>
    <scope>NUCLEOTIDE SEQUENCE</scope>
    <source>
        <strain evidence="2">NRRL 20472</strain>
    </source>
</reference>
<protein>
    <submittedName>
        <fullName evidence="2">Uncharacterized protein</fullName>
    </submittedName>
</protein>
<feature type="transmembrane region" description="Helical" evidence="1">
    <location>
        <begin position="329"/>
        <end position="347"/>
    </location>
</feature>
<feature type="transmembrane region" description="Helical" evidence="1">
    <location>
        <begin position="194"/>
        <end position="213"/>
    </location>
</feature>